<keyword evidence="3" id="KW-1185">Reference proteome</keyword>
<dbReference type="Gene3D" id="3.90.1300.10">
    <property type="entry name" value="Amidase signature (AS) domain"/>
    <property type="match status" value="1"/>
</dbReference>
<proteinExistence type="predicted"/>
<evidence type="ECO:0000313" key="3">
    <source>
        <dbReference type="Proteomes" id="UP000597507"/>
    </source>
</evidence>
<dbReference type="PANTHER" id="PTHR11895:SF176">
    <property type="entry name" value="AMIDASE AMID-RELATED"/>
    <property type="match status" value="1"/>
</dbReference>
<dbReference type="NCBIfam" id="NF005460">
    <property type="entry name" value="PRK07056.1"/>
    <property type="match status" value="1"/>
</dbReference>
<dbReference type="InterPro" id="IPR000120">
    <property type="entry name" value="Amidase"/>
</dbReference>
<dbReference type="InterPro" id="IPR023631">
    <property type="entry name" value="Amidase_dom"/>
</dbReference>
<evidence type="ECO:0000259" key="1">
    <source>
        <dbReference type="Pfam" id="PF01425"/>
    </source>
</evidence>
<dbReference type="Proteomes" id="UP000597507">
    <property type="component" value="Unassembled WGS sequence"/>
</dbReference>
<dbReference type="EMBL" id="BMKS01000014">
    <property type="protein sequence ID" value="GGG45818.1"/>
    <property type="molecule type" value="Genomic_DNA"/>
</dbReference>
<dbReference type="InterPro" id="IPR036928">
    <property type="entry name" value="AS_sf"/>
</dbReference>
<dbReference type="AlphaFoldDB" id="A0A8J2ZEM9"/>
<organism evidence="2 3">
    <name type="scientific">Caldovatus sediminis</name>
    <dbReference type="NCBI Taxonomy" id="2041189"/>
    <lineage>
        <taxon>Bacteria</taxon>
        <taxon>Pseudomonadati</taxon>
        <taxon>Pseudomonadota</taxon>
        <taxon>Alphaproteobacteria</taxon>
        <taxon>Acetobacterales</taxon>
        <taxon>Roseomonadaceae</taxon>
        <taxon>Caldovatus</taxon>
    </lineage>
</organism>
<dbReference type="PANTHER" id="PTHR11895">
    <property type="entry name" value="TRANSAMIDASE"/>
    <property type="match status" value="1"/>
</dbReference>
<reference evidence="2 3" key="1">
    <citation type="journal article" date="2014" name="Int. J. Syst. Evol. Microbiol.">
        <title>Complete genome sequence of Corynebacterium casei LMG S-19264T (=DSM 44701T), isolated from a smear-ripened cheese.</title>
        <authorList>
            <consortium name="US DOE Joint Genome Institute (JGI-PGF)"/>
            <person name="Walter F."/>
            <person name="Albersmeier A."/>
            <person name="Kalinowski J."/>
            <person name="Ruckert C."/>
        </authorList>
    </citation>
    <scope>NUCLEOTIDE SEQUENCE [LARGE SCALE GENOMIC DNA]</scope>
    <source>
        <strain evidence="2 3">CGMCC 1.16330</strain>
    </source>
</reference>
<accession>A0A8J2ZEM9</accession>
<dbReference type="Pfam" id="PF01425">
    <property type="entry name" value="Amidase"/>
    <property type="match status" value="1"/>
</dbReference>
<sequence length="460" mass="47667">MADRDAAATQIRTIAEAADALAAGRVTAAALVEAALARIADPAGEGRRAYITVAADAARAQARAADALRAAGRAPSPWAGIPIGVKDLFDIAGEPTRAGSVVLDDAPPARATAPALMRLVRAGFVPLGRTNMTEFAFSGLGVNPHHGTPKSPWDRATGRLPGGSSSGTAVAVADGMGLAGLGTDTGGSCRVPAALCGVVGFKPTAARVPIAGVLPLAPSLDSVGPLANTVADCALLDALMAGEEDPAPLRPAPLQGLRLGIPRGTFMTEGLDATVARAFERTLARLSVAGVRLELFDLPELAEIPAANATGGFAASESWAWHRRLVAERADRYDPRILARIRRGERFSAADYIALREERARLIAAVAPRTAPFDAVVTPTCPVVPPALAEVEDEREYNRINLLLLRNTMVGNFLDRCAISLPCHEPGEPPVGLMLMGERMGDAWLLAVAAAVEAALAARG</sequence>
<dbReference type="GO" id="GO:0003824">
    <property type="term" value="F:catalytic activity"/>
    <property type="evidence" value="ECO:0007669"/>
    <property type="project" value="InterPro"/>
</dbReference>
<name>A0A8J2ZEM9_9PROT</name>
<feature type="domain" description="Amidase" evidence="1">
    <location>
        <begin position="31"/>
        <end position="446"/>
    </location>
</feature>
<comment type="caution">
    <text evidence="2">The sequence shown here is derived from an EMBL/GenBank/DDBJ whole genome shotgun (WGS) entry which is preliminary data.</text>
</comment>
<protein>
    <submittedName>
        <fullName evidence="2">Amidase</fullName>
    </submittedName>
</protein>
<dbReference type="RefSeq" id="WP_188902870.1">
    <property type="nucleotide sequence ID" value="NZ_BMKS01000014.1"/>
</dbReference>
<gene>
    <name evidence="2" type="ORF">GCM10010964_36490</name>
</gene>
<evidence type="ECO:0000313" key="2">
    <source>
        <dbReference type="EMBL" id="GGG45818.1"/>
    </source>
</evidence>
<dbReference type="SUPFAM" id="SSF75304">
    <property type="entry name" value="Amidase signature (AS) enzymes"/>
    <property type="match status" value="1"/>
</dbReference>